<dbReference type="InterPro" id="IPR036097">
    <property type="entry name" value="HisK_dim/P_sf"/>
</dbReference>
<dbReference type="InterPro" id="IPR003661">
    <property type="entry name" value="HisK_dim/P_dom"/>
</dbReference>
<dbReference type="SUPFAM" id="SSF47384">
    <property type="entry name" value="Homodimeric domain of signal transducing histidine kinase"/>
    <property type="match status" value="1"/>
</dbReference>
<dbReference type="FunFam" id="3.40.50.2300:FF:000001">
    <property type="entry name" value="DNA-binding response regulator PhoB"/>
    <property type="match status" value="1"/>
</dbReference>
<dbReference type="SMART" id="SM00388">
    <property type="entry name" value="HisKA"/>
    <property type="match status" value="1"/>
</dbReference>
<feature type="domain" description="Histidine kinase" evidence="17">
    <location>
        <begin position="178"/>
        <end position="396"/>
    </location>
</feature>
<organism evidence="19">
    <name type="scientific">Vecturithrix granuli</name>
    <dbReference type="NCBI Taxonomy" id="1499967"/>
    <lineage>
        <taxon>Bacteria</taxon>
        <taxon>Candidatus Moduliflexota</taxon>
        <taxon>Candidatus Vecturitrichia</taxon>
        <taxon>Candidatus Vecturitrichales</taxon>
        <taxon>Candidatus Vecturitrichaceae</taxon>
        <taxon>Candidatus Vecturithrix</taxon>
    </lineage>
</organism>
<evidence type="ECO:0000313" key="20">
    <source>
        <dbReference type="Proteomes" id="UP000030661"/>
    </source>
</evidence>
<dbReference type="Proteomes" id="UP000030661">
    <property type="component" value="Unassembled WGS sequence"/>
</dbReference>
<dbReference type="FunFam" id="3.30.565.10:FF:000023">
    <property type="entry name" value="PAS domain-containing sensor histidine kinase"/>
    <property type="match status" value="1"/>
</dbReference>
<evidence type="ECO:0000256" key="12">
    <source>
        <dbReference type="ARBA" id="ARBA00023125"/>
    </source>
</evidence>
<evidence type="ECO:0000256" key="1">
    <source>
        <dbReference type="ARBA" id="ARBA00000085"/>
    </source>
</evidence>
<keyword evidence="13" id="KW-0472">Membrane</keyword>
<evidence type="ECO:0000256" key="8">
    <source>
        <dbReference type="ARBA" id="ARBA00022777"/>
    </source>
</evidence>
<dbReference type="GO" id="GO:0003677">
    <property type="term" value="F:DNA binding"/>
    <property type="evidence" value="ECO:0007669"/>
    <property type="project" value="UniProtKB-KW"/>
</dbReference>
<evidence type="ECO:0000256" key="14">
    <source>
        <dbReference type="ARBA" id="ARBA00023163"/>
    </source>
</evidence>
<evidence type="ECO:0000256" key="16">
    <source>
        <dbReference type="SAM" id="Coils"/>
    </source>
</evidence>
<keyword evidence="11" id="KW-0805">Transcription regulation</keyword>
<dbReference type="InterPro" id="IPR001789">
    <property type="entry name" value="Sig_transdc_resp-reg_receiver"/>
</dbReference>
<dbReference type="GO" id="GO:0005886">
    <property type="term" value="C:plasma membrane"/>
    <property type="evidence" value="ECO:0007669"/>
    <property type="project" value="UniProtKB-SubCell"/>
</dbReference>
<dbReference type="SUPFAM" id="SSF55874">
    <property type="entry name" value="ATPase domain of HSP90 chaperone/DNA topoisomerase II/histidine kinase"/>
    <property type="match status" value="1"/>
</dbReference>
<evidence type="ECO:0000256" key="4">
    <source>
        <dbReference type="ARBA" id="ARBA00022475"/>
    </source>
</evidence>
<dbReference type="Gene3D" id="3.40.50.2300">
    <property type="match status" value="1"/>
</dbReference>
<keyword evidence="12" id="KW-0238">DNA-binding</keyword>
<dbReference type="HOGENOM" id="CLU_000445_114_72_0"/>
<keyword evidence="10" id="KW-0902">Two-component regulatory system</keyword>
<keyword evidence="6" id="KW-0808">Transferase</keyword>
<feature type="modified residue" description="4-aspartylphosphate" evidence="15">
    <location>
        <position position="54"/>
    </location>
</feature>
<evidence type="ECO:0000256" key="6">
    <source>
        <dbReference type="ARBA" id="ARBA00022679"/>
    </source>
</evidence>
<dbReference type="InterPro" id="IPR011006">
    <property type="entry name" value="CheY-like_superfamily"/>
</dbReference>
<evidence type="ECO:0000256" key="10">
    <source>
        <dbReference type="ARBA" id="ARBA00023012"/>
    </source>
</evidence>
<dbReference type="Pfam" id="PF02518">
    <property type="entry name" value="HATPase_c"/>
    <property type="match status" value="1"/>
</dbReference>
<dbReference type="CDD" id="cd00082">
    <property type="entry name" value="HisKA"/>
    <property type="match status" value="1"/>
</dbReference>
<keyword evidence="7" id="KW-0547">Nucleotide-binding</keyword>
<evidence type="ECO:0000256" key="13">
    <source>
        <dbReference type="ARBA" id="ARBA00023136"/>
    </source>
</evidence>
<feature type="coiled-coil region" evidence="16">
    <location>
        <begin position="116"/>
        <end position="171"/>
    </location>
</feature>
<evidence type="ECO:0000259" key="18">
    <source>
        <dbReference type="PROSITE" id="PS50110"/>
    </source>
</evidence>
<proteinExistence type="predicted"/>
<dbReference type="AlphaFoldDB" id="A0A081C9M2"/>
<gene>
    <name evidence="19" type="ORF">U27_01177</name>
</gene>
<evidence type="ECO:0000256" key="3">
    <source>
        <dbReference type="ARBA" id="ARBA00012438"/>
    </source>
</evidence>
<dbReference type="PANTHER" id="PTHR43547:SF2">
    <property type="entry name" value="HYBRID SIGNAL TRANSDUCTION HISTIDINE KINASE C"/>
    <property type="match status" value="1"/>
</dbReference>
<comment type="subcellular location">
    <subcellularLocation>
        <location evidence="2">Cell membrane</location>
    </subcellularLocation>
</comment>
<keyword evidence="14" id="KW-0804">Transcription</keyword>
<name>A0A081C9M2_VECG1</name>
<dbReference type="Gene3D" id="1.10.287.130">
    <property type="match status" value="1"/>
</dbReference>
<keyword evidence="8 19" id="KW-0418">Kinase</keyword>
<dbReference type="EC" id="2.7.13.3" evidence="3"/>
<dbReference type="InterPro" id="IPR005467">
    <property type="entry name" value="His_kinase_dom"/>
</dbReference>
<protein>
    <recommendedName>
        <fullName evidence="3">histidine kinase</fullName>
        <ecNumber evidence="3">2.7.13.3</ecNumber>
    </recommendedName>
</protein>
<dbReference type="SMART" id="SM00448">
    <property type="entry name" value="REC"/>
    <property type="match status" value="1"/>
</dbReference>
<dbReference type="PROSITE" id="PS50109">
    <property type="entry name" value="HIS_KIN"/>
    <property type="match status" value="1"/>
</dbReference>
<sequence>MNKATILIVDDNTTNLNVLLDYLHDVGYKVLIAPNGEQALQQMQHVSPDLILLDVMMPGIDGFETCQRLKDKEKTKDIPVIFMTALTDTVDKIRGFAVGGVDYITKPFQHEEVLARVNAHLTIRNLQQELQKKNEDLEKYADLLAGRNAQLHEKNLELDEKNAQLKILNADKDKFFSIIAHDLRNPLGALRELPQIIIENIETYTRDELIRMILLQRDAAKNLFALLENLLTWSRIQRGMIEYQPQQLNLEHVIARNISLMKPQAEQKQIRLTSLVQEHIPILADYNMIDTVIRNLISNALKFTKEGGSIEVSIAHNDEFAEIAVADTGIGIKEQYIAKLFRIDEQYRRIGTANEKGTGLGLILCKEFVEKHGGRIWVESEVGKGSIFRFTLSKKLQL</sequence>
<keyword evidence="20" id="KW-1185">Reference proteome</keyword>
<evidence type="ECO:0000256" key="11">
    <source>
        <dbReference type="ARBA" id="ARBA00023015"/>
    </source>
</evidence>
<dbReference type="SMART" id="SM00387">
    <property type="entry name" value="HATPase_c"/>
    <property type="match status" value="1"/>
</dbReference>
<dbReference type="CDD" id="cd19920">
    <property type="entry name" value="REC_PA4781-like"/>
    <property type="match status" value="1"/>
</dbReference>
<dbReference type="Gene3D" id="3.30.565.10">
    <property type="entry name" value="Histidine kinase-like ATPase, C-terminal domain"/>
    <property type="match status" value="1"/>
</dbReference>
<evidence type="ECO:0000256" key="5">
    <source>
        <dbReference type="ARBA" id="ARBA00022553"/>
    </source>
</evidence>
<dbReference type="eggNOG" id="COG2205">
    <property type="taxonomic scope" value="Bacteria"/>
</dbReference>
<keyword evidence="5 15" id="KW-0597">Phosphoprotein</keyword>
<dbReference type="InterPro" id="IPR003594">
    <property type="entry name" value="HATPase_dom"/>
</dbReference>
<keyword evidence="16" id="KW-0175">Coiled coil</keyword>
<evidence type="ECO:0000256" key="2">
    <source>
        <dbReference type="ARBA" id="ARBA00004236"/>
    </source>
</evidence>
<evidence type="ECO:0000313" key="19">
    <source>
        <dbReference type="EMBL" id="GAK61277.1"/>
    </source>
</evidence>
<comment type="catalytic activity">
    <reaction evidence="1">
        <text>ATP + protein L-histidine = ADP + protein N-phospho-L-histidine.</text>
        <dbReference type="EC" id="2.7.13.3"/>
    </reaction>
</comment>
<evidence type="ECO:0000256" key="7">
    <source>
        <dbReference type="ARBA" id="ARBA00022741"/>
    </source>
</evidence>
<dbReference type="CDD" id="cd00075">
    <property type="entry name" value="HATPase"/>
    <property type="match status" value="1"/>
</dbReference>
<evidence type="ECO:0000256" key="9">
    <source>
        <dbReference type="ARBA" id="ARBA00022840"/>
    </source>
</evidence>
<keyword evidence="9" id="KW-0067">ATP-binding</keyword>
<accession>A0A081C9M2</accession>
<dbReference type="GO" id="GO:0000155">
    <property type="term" value="F:phosphorelay sensor kinase activity"/>
    <property type="evidence" value="ECO:0007669"/>
    <property type="project" value="InterPro"/>
</dbReference>
<dbReference type="PROSITE" id="PS50110">
    <property type="entry name" value="RESPONSE_REGULATORY"/>
    <property type="match status" value="1"/>
</dbReference>
<evidence type="ECO:0000256" key="15">
    <source>
        <dbReference type="PROSITE-ProRule" id="PRU00169"/>
    </source>
</evidence>
<dbReference type="EMBL" id="DF820478">
    <property type="protein sequence ID" value="GAK61277.1"/>
    <property type="molecule type" value="Genomic_DNA"/>
</dbReference>
<dbReference type="PRINTS" id="PR00344">
    <property type="entry name" value="BCTRLSENSOR"/>
</dbReference>
<dbReference type="eggNOG" id="COG3437">
    <property type="taxonomic scope" value="Bacteria"/>
</dbReference>
<dbReference type="SUPFAM" id="SSF52172">
    <property type="entry name" value="CheY-like"/>
    <property type="match status" value="1"/>
</dbReference>
<dbReference type="InterPro" id="IPR004358">
    <property type="entry name" value="Sig_transdc_His_kin-like_C"/>
</dbReference>
<dbReference type="GO" id="GO:0005524">
    <property type="term" value="F:ATP binding"/>
    <property type="evidence" value="ECO:0007669"/>
    <property type="project" value="UniProtKB-KW"/>
</dbReference>
<feature type="domain" description="Response regulatory" evidence="18">
    <location>
        <begin position="5"/>
        <end position="121"/>
    </location>
</feature>
<dbReference type="Pfam" id="PF00072">
    <property type="entry name" value="Response_reg"/>
    <property type="match status" value="1"/>
</dbReference>
<evidence type="ECO:0000259" key="17">
    <source>
        <dbReference type="PROSITE" id="PS50109"/>
    </source>
</evidence>
<dbReference type="STRING" id="1499967.U27_01177"/>
<dbReference type="PANTHER" id="PTHR43547">
    <property type="entry name" value="TWO-COMPONENT HISTIDINE KINASE"/>
    <property type="match status" value="1"/>
</dbReference>
<dbReference type="InterPro" id="IPR036890">
    <property type="entry name" value="HATPase_C_sf"/>
</dbReference>
<keyword evidence="4" id="KW-1003">Cell membrane</keyword>
<reference evidence="19" key="1">
    <citation type="journal article" date="2015" name="PeerJ">
        <title>First genomic representation of candidate bacterial phylum KSB3 points to enhanced environmental sensing as a trigger of wastewater bulking.</title>
        <authorList>
            <person name="Sekiguchi Y."/>
            <person name="Ohashi A."/>
            <person name="Parks D.H."/>
            <person name="Yamauchi T."/>
            <person name="Tyson G.W."/>
            <person name="Hugenholtz P."/>
        </authorList>
    </citation>
    <scope>NUCLEOTIDE SEQUENCE [LARGE SCALE GENOMIC DNA]</scope>
</reference>